<dbReference type="PANTHER" id="PTHR24171:SF9">
    <property type="entry name" value="ANKYRIN REPEAT DOMAIN-CONTAINING PROTEIN 39"/>
    <property type="match status" value="1"/>
</dbReference>
<reference evidence="7" key="2">
    <citation type="submission" date="2019-06" db="EMBL/GenBank/DDBJ databases">
        <title>Genomics analysis of Aphanomyces spp. identifies a new class of oomycete effector associated with host adaptation.</title>
        <authorList>
            <person name="Gaulin E."/>
        </authorList>
    </citation>
    <scope>NUCLEOTIDE SEQUENCE</scope>
    <source>
        <strain evidence="7">CBS 578.67</strain>
    </source>
</reference>
<feature type="repeat" description="ANK" evidence="3">
    <location>
        <begin position="47"/>
        <end position="79"/>
    </location>
</feature>
<evidence type="ECO:0000259" key="6">
    <source>
        <dbReference type="PROSITE" id="PS50089"/>
    </source>
</evidence>
<feature type="repeat" description="ANK" evidence="3">
    <location>
        <begin position="82"/>
        <end position="114"/>
    </location>
</feature>
<dbReference type="Gene3D" id="1.25.40.20">
    <property type="entry name" value="Ankyrin repeat-containing domain"/>
    <property type="match status" value="1"/>
</dbReference>
<dbReference type="EMBL" id="VJMH01000845">
    <property type="protein sequence ID" value="KAF0714233.1"/>
    <property type="molecule type" value="Genomic_DNA"/>
</dbReference>
<dbReference type="EMBL" id="CAADRA010000845">
    <property type="protein sequence ID" value="VFT81085.1"/>
    <property type="molecule type" value="Genomic_DNA"/>
</dbReference>
<proteinExistence type="predicted"/>
<protein>
    <submittedName>
        <fullName evidence="8">Aste57867_3948 protein</fullName>
    </submittedName>
</protein>
<feature type="compositionally biased region" description="Low complexity" evidence="5">
    <location>
        <begin position="282"/>
        <end position="295"/>
    </location>
</feature>
<dbReference type="SMART" id="SM00248">
    <property type="entry name" value="ANK"/>
    <property type="match status" value="3"/>
</dbReference>
<dbReference type="InterPro" id="IPR001841">
    <property type="entry name" value="Znf_RING"/>
</dbReference>
<feature type="compositionally biased region" description="Low complexity" evidence="5">
    <location>
        <begin position="411"/>
        <end position="427"/>
    </location>
</feature>
<keyword evidence="4" id="KW-0479">Metal-binding</keyword>
<dbReference type="SMART" id="SM00184">
    <property type="entry name" value="RING"/>
    <property type="match status" value="1"/>
</dbReference>
<dbReference type="Pfam" id="PF13920">
    <property type="entry name" value="zf-C3HC4_3"/>
    <property type="match status" value="1"/>
</dbReference>
<dbReference type="Proteomes" id="UP000332933">
    <property type="component" value="Unassembled WGS sequence"/>
</dbReference>
<feature type="compositionally biased region" description="Low complexity" evidence="5">
    <location>
        <begin position="310"/>
        <end position="320"/>
    </location>
</feature>
<dbReference type="PROSITE" id="PS50088">
    <property type="entry name" value="ANK_REPEAT"/>
    <property type="match status" value="2"/>
</dbReference>
<dbReference type="PROSITE" id="PS50089">
    <property type="entry name" value="ZF_RING_2"/>
    <property type="match status" value="1"/>
</dbReference>
<evidence type="ECO:0000256" key="2">
    <source>
        <dbReference type="ARBA" id="ARBA00023043"/>
    </source>
</evidence>
<evidence type="ECO:0000256" key="3">
    <source>
        <dbReference type="PROSITE-ProRule" id="PRU00023"/>
    </source>
</evidence>
<dbReference type="OrthoDB" id="74448at2759"/>
<dbReference type="InterPro" id="IPR013083">
    <property type="entry name" value="Znf_RING/FYVE/PHD"/>
</dbReference>
<dbReference type="Gene3D" id="3.30.40.10">
    <property type="entry name" value="Zinc/RING finger domain, C3HC4 (zinc finger)"/>
    <property type="match status" value="1"/>
</dbReference>
<evidence type="ECO:0000256" key="5">
    <source>
        <dbReference type="SAM" id="MobiDB-lite"/>
    </source>
</evidence>
<evidence type="ECO:0000256" key="1">
    <source>
        <dbReference type="ARBA" id="ARBA00022737"/>
    </source>
</evidence>
<dbReference type="SUPFAM" id="SSF48403">
    <property type="entry name" value="Ankyrin repeat"/>
    <property type="match status" value="1"/>
</dbReference>
<feature type="domain" description="RING-type" evidence="6">
    <location>
        <begin position="434"/>
        <end position="469"/>
    </location>
</feature>
<dbReference type="InterPro" id="IPR036770">
    <property type="entry name" value="Ankyrin_rpt-contain_sf"/>
</dbReference>
<dbReference type="PANTHER" id="PTHR24171">
    <property type="entry name" value="ANKYRIN REPEAT DOMAIN-CONTAINING PROTEIN 39-RELATED"/>
    <property type="match status" value="1"/>
</dbReference>
<evidence type="ECO:0000256" key="4">
    <source>
        <dbReference type="PROSITE-ProRule" id="PRU00175"/>
    </source>
</evidence>
<reference evidence="8 9" key="1">
    <citation type="submission" date="2019-03" db="EMBL/GenBank/DDBJ databases">
        <authorList>
            <person name="Gaulin E."/>
            <person name="Dumas B."/>
        </authorList>
    </citation>
    <scope>NUCLEOTIDE SEQUENCE [LARGE SCALE GENOMIC DNA]</scope>
    <source>
        <strain evidence="8">CBS 568.67</strain>
    </source>
</reference>
<dbReference type="InterPro" id="IPR002110">
    <property type="entry name" value="Ankyrin_rpt"/>
</dbReference>
<dbReference type="GO" id="GO:0008270">
    <property type="term" value="F:zinc ion binding"/>
    <property type="evidence" value="ECO:0007669"/>
    <property type="project" value="UniProtKB-KW"/>
</dbReference>
<evidence type="ECO:0000313" key="8">
    <source>
        <dbReference type="EMBL" id="VFT81085.1"/>
    </source>
</evidence>
<feature type="region of interest" description="Disordered" evidence="5">
    <location>
        <begin position="407"/>
        <end position="427"/>
    </location>
</feature>
<dbReference type="SUPFAM" id="SSF57850">
    <property type="entry name" value="RING/U-box"/>
    <property type="match status" value="1"/>
</dbReference>
<keyword evidence="4" id="KW-0863">Zinc-finger</keyword>
<evidence type="ECO:0000313" key="7">
    <source>
        <dbReference type="EMBL" id="KAF0714233.1"/>
    </source>
</evidence>
<name>A0A485KAN1_9STRA</name>
<keyword evidence="9" id="KW-1185">Reference proteome</keyword>
<keyword evidence="4" id="KW-0862">Zinc</keyword>
<keyword evidence="2 3" id="KW-0040">ANK repeat</keyword>
<evidence type="ECO:0000313" key="9">
    <source>
        <dbReference type="Proteomes" id="UP000332933"/>
    </source>
</evidence>
<feature type="region of interest" description="Disordered" evidence="5">
    <location>
        <begin position="310"/>
        <end position="359"/>
    </location>
</feature>
<feature type="region of interest" description="Disordered" evidence="5">
    <location>
        <begin position="274"/>
        <end position="295"/>
    </location>
</feature>
<sequence>MATASKLGSQLVRACNSGTKEEALEILYEIKKERRPTTALEYRHPSTQFTPLLTAVFHSRPEFVELLVQFGADIHALTNVQKQNTPLHVAAFYGHHTVIKVLVAHGADLYRWNADGLLALDLARMKSHTDATRVLLSAVGLHKGSVAYKSSAGLNPWKPCFARLLRVLGGGAPGLTMIELALYAERADVCPFKVVLFDPTTTHLLLSSSSVELTFSAAVATYNYKSALFSRDPALQATKGRVTPSAFTMRTDTDVDAARWIAAVSRLKSSAASRMGPDTYRSLTPPSSSSSSSLLDDVVVVDDPLTSGRSLLSSQASSQPLAPPPPLYVSPPTPMAPPPPAYAPPRSATPPHGPPPSYDEAMELVRRRRSLPTCKRCNRATTNAVEKCAVCLKTEQLDSSMARLGVGTRGSAATPSAPAAAAAPSAPADGHDECVICMDEARNAVCIPCGHLSSCYECVSQESNCPICRAAIQSVVKVYKA</sequence>
<dbReference type="PROSITE" id="PS50297">
    <property type="entry name" value="ANK_REP_REGION"/>
    <property type="match status" value="2"/>
</dbReference>
<feature type="compositionally biased region" description="Pro residues" evidence="5">
    <location>
        <begin position="321"/>
        <end position="357"/>
    </location>
</feature>
<dbReference type="Pfam" id="PF12796">
    <property type="entry name" value="Ank_2"/>
    <property type="match status" value="1"/>
</dbReference>
<accession>A0A485KAN1</accession>
<organism evidence="8 9">
    <name type="scientific">Aphanomyces stellatus</name>
    <dbReference type="NCBI Taxonomy" id="120398"/>
    <lineage>
        <taxon>Eukaryota</taxon>
        <taxon>Sar</taxon>
        <taxon>Stramenopiles</taxon>
        <taxon>Oomycota</taxon>
        <taxon>Saprolegniomycetes</taxon>
        <taxon>Saprolegniales</taxon>
        <taxon>Verrucalvaceae</taxon>
        <taxon>Aphanomyces</taxon>
    </lineage>
</organism>
<dbReference type="AlphaFoldDB" id="A0A485KAN1"/>
<keyword evidence="1" id="KW-0677">Repeat</keyword>
<gene>
    <name evidence="8" type="primary">Aste57867_3948</name>
    <name evidence="7" type="ORF">As57867_003937</name>
    <name evidence="8" type="ORF">ASTE57867_3948</name>
</gene>